<dbReference type="InterPro" id="IPR032566">
    <property type="entry name" value="Znf-C2HE"/>
</dbReference>
<dbReference type="PANTHER" id="PTHR12486">
    <property type="entry name" value="APRATAXIN-RELATED"/>
    <property type="match status" value="1"/>
</dbReference>
<evidence type="ECO:0000256" key="1">
    <source>
        <dbReference type="SAM" id="MobiDB-lite"/>
    </source>
</evidence>
<sequence>MSNLTILRTYAQKADPSSLSPSILFTHSDQFLTIFDAYPKAIFHFLVLPRTASTVSGYITSTRSSSASDAALTMADFSNLRSLLKHPRAKEVLDDFKREAEEVKEKIVEEMMGRYGFKWDLWIGFHAVPSMEHIHLHIISSDLCAPSLKNKKHYNSFHPKEGFFLHLDEVLDLFEGGSSTTTKLPLSPSQYEAILKRPLACFKCHSEMKNMPTLKKHLQEEWEKQKEREKCLRVEKNATGDKRKRDTDELEMRDGAGDNSKHSRKEE</sequence>
<accession>A0A5C3QAA3</accession>
<dbReference type="GO" id="GO:0005634">
    <property type="term" value="C:nucleus"/>
    <property type="evidence" value="ECO:0007669"/>
    <property type="project" value="TreeGrafter"/>
</dbReference>
<dbReference type="Gene3D" id="3.30.428.10">
    <property type="entry name" value="HIT-like"/>
    <property type="match status" value="1"/>
</dbReference>
<evidence type="ECO:0000313" key="3">
    <source>
        <dbReference type="EMBL" id="TFK98942.1"/>
    </source>
</evidence>
<dbReference type="GO" id="GO:0030983">
    <property type="term" value="F:mismatched DNA binding"/>
    <property type="evidence" value="ECO:0007669"/>
    <property type="project" value="TreeGrafter"/>
</dbReference>
<dbReference type="EMBL" id="ML178836">
    <property type="protein sequence ID" value="TFK98942.1"/>
    <property type="molecule type" value="Genomic_DNA"/>
</dbReference>
<dbReference type="AlphaFoldDB" id="A0A5C3QAA3"/>
<gene>
    <name evidence="3" type="ORF">BDV98DRAFT_606433</name>
</gene>
<feature type="region of interest" description="Disordered" evidence="1">
    <location>
        <begin position="225"/>
        <end position="267"/>
    </location>
</feature>
<name>A0A5C3QAA3_9AGAR</name>
<evidence type="ECO:0000259" key="2">
    <source>
        <dbReference type="Pfam" id="PF16278"/>
    </source>
</evidence>
<evidence type="ECO:0000313" key="4">
    <source>
        <dbReference type="Proteomes" id="UP000305067"/>
    </source>
</evidence>
<dbReference type="STRING" id="1884261.A0A5C3QAA3"/>
<feature type="domain" description="Aprataxin C2HE/C2H2/C2HC zinc finger" evidence="2">
    <location>
        <begin position="162"/>
        <end position="224"/>
    </location>
</feature>
<dbReference type="PANTHER" id="PTHR12486:SF4">
    <property type="entry name" value="APRATAXIN"/>
    <property type="match status" value="1"/>
</dbReference>
<dbReference type="InterPro" id="IPR036265">
    <property type="entry name" value="HIT-like_sf"/>
</dbReference>
<organism evidence="3 4">
    <name type="scientific">Pterulicium gracile</name>
    <dbReference type="NCBI Taxonomy" id="1884261"/>
    <lineage>
        <taxon>Eukaryota</taxon>
        <taxon>Fungi</taxon>
        <taxon>Dikarya</taxon>
        <taxon>Basidiomycota</taxon>
        <taxon>Agaricomycotina</taxon>
        <taxon>Agaricomycetes</taxon>
        <taxon>Agaricomycetidae</taxon>
        <taxon>Agaricales</taxon>
        <taxon>Pleurotineae</taxon>
        <taxon>Pterulaceae</taxon>
        <taxon>Pterulicium</taxon>
    </lineage>
</organism>
<dbReference type="Pfam" id="PF11969">
    <property type="entry name" value="DcpS_C"/>
    <property type="match status" value="1"/>
</dbReference>
<dbReference type="GO" id="GO:0033699">
    <property type="term" value="F:DNA 5'-adenosine monophosphate hydrolase activity"/>
    <property type="evidence" value="ECO:0007669"/>
    <property type="project" value="TreeGrafter"/>
</dbReference>
<dbReference type="SUPFAM" id="SSF54197">
    <property type="entry name" value="HIT-like"/>
    <property type="match status" value="1"/>
</dbReference>
<dbReference type="GO" id="GO:0003697">
    <property type="term" value="F:single-stranded DNA binding"/>
    <property type="evidence" value="ECO:0007669"/>
    <property type="project" value="TreeGrafter"/>
</dbReference>
<proteinExistence type="predicted"/>
<dbReference type="GO" id="GO:1990165">
    <property type="term" value="F:single-strand break-containing DNA binding"/>
    <property type="evidence" value="ECO:0007669"/>
    <property type="project" value="TreeGrafter"/>
</dbReference>
<dbReference type="Proteomes" id="UP000305067">
    <property type="component" value="Unassembled WGS sequence"/>
</dbReference>
<protein>
    <submittedName>
        <fullName evidence="3">HIT-like domain-containing protein</fullName>
    </submittedName>
</protein>
<dbReference type="OrthoDB" id="3512845at2759"/>
<dbReference type="Pfam" id="PF16278">
    <property type="entry name" value="zf-C2HE"/>
    <property type="match status" value="1"/>
</dbReference>
<dbReference type="GO" id="GO:0003725">
    <property type="term" value="F:double-stranded RNA binding"/>
    <property type="evidence" value="ECO:0007669"/>
    <property type="project" value="TreeGrafter"/>
</dbReference>
<keyword evidence="4" id="KW-1185">Reference proteome</keyword>
<reference evidence="3 4" key="1">
    <citation type="journal article" date="2019" name="Nat. Ecol. Evol.">
        <title>Megaphylogeny resolves global patterns of mushroom evolution.</title>
        <authorList>
            <person name="Varga T."/>
            <person name="Krizsan K."/>
            <person name="Foldi C."/>
            <person name="Dima B."/>
            <person name="Sanchez-Garcia M."/>
            <person name="Sanchez-Ramirez S."/>
            <person name="Szollosi G.J."/>
            <person name="Szarkandi J.G."/>
            <person name="Papp V."/>
            <person name="Albert L."/>
            <person name="Andreopoulos W."/>
            <person name="Angelini C."/>
            <person name="Antonin V."/>
            <person name="Barry K.W."/>
            <person name="Bougher N.L."/>
            <person name="Buchanan P."/>
            <person name="Buyck B."/>
            <person name="Bense V."/>
            <person name="Catcheside P."/>
            <person name="Chovatia M."/>
            <person name="Cooper J."/>
            <person name="Damon W."/>
            <person name="Desjardin D."/>
            <person name="Finy P."/>
            <person name="Geml J."/>
            <person name="Haridas S."/>
            <person name="Hughes K."/>
            <person name="Justo A."/>
            <person name="Karasinski D."/>
            <person name="Kautmanova I."/>
            <person name="Kiss B."/>
            <person name="Kocsube S."/>
            <person name="Kotiranta H."/>
            <person name="LaButti K.M."/>
            <person name="Lechner B.E."/>
            <person name="Liimatainen K."/>
            <person name="Lipzen A."/>
            <person name="Lukacs Z."/>
            <person name="Mihaltcheva S."/>
            <person name="Morgado L.N."/>
            <person name="Niskanen T."/>
            <person name="Noordeloos M.E."/>
            <person name="Ohm R.A."/>
            <person name="Ortiz-Santana B."/>
            <person name="Ovrebo C."/>
            <person name="Racz N."/>
            <person name="Riley R."/>
            <person name="Savchenko A."/>
            <person name="Shiryaev A."/>
            <person name="Soop K."/>
            <person name="Spirin V."/>
            <person name="Szebenyi C."/>
            <person name="Tomsovsky M."/>
            <person name="Tulloss R.E."/>
            <person name="Uehling J."/>
            <person name="Grigoriev I.V."/>
            <person name="Vagvolgyi C."/>
            <person name="Papp T."/>
            <person name="Martin F.M."/>
            <person name="Miettinen O."/>
            <person name="Hibbett D.S."/>
            <person name="Nagy L.G."/>
        </authorList>
    </citation>
    <scope>NUCLEOTIDE SEQUENCE [LARGE SCALE GENOMIC DNA]</scope>
    <source>
        <strain evidence="3 4">CBS 309.79</strain>
    </source>
</reference>
<dbReference type="GO" id="GO:0000012">
    <property type="term" value="P:single strand break repair"/>
    <property type="evidence" value="ECO:0007669"/>
    <property type="project" value="TreeGrafter"/>
</dbReference>